<feature type="signal peptide" evidence="10">
    <location>
        <begin position="1"/>
        <end position="20"/>
    </location>
</feature>
<keyword evidence="4 9" id="KW-0349">Heme</keyword>
<evidence type="ECO:0000256" key="7">
    <source>
        <dbReference type="ARBA" id="ARBA00023004"/>
    </source>
</evidence>
<dbReference type="EMBL" id="MPGH01000074">
    <property type="protein sequence ID" value="OLN89794.1"/>
    <property type="molecule type" value="Genomic_DNA"/>
</dbReference>
<dbReference type="InterPro" id="IPR001128">
    <property type="entry name" value="Cyt_P450"/>
</dbReference>
<evidence type="ECO:0000256" key="10">
    <source>
        <dbReference type="SAM" id="SignalP"/>
    </source>
</evidence>
<keyword evidence="8" id="KW-0503">Monooxygenase</keyword>
<dbReference type="GO" id="GO:0020037">
    <property type="term" value="F:heme binding"/>
    <property type="evidence" value="ECO:0007669"/>
    <property type="project" value="InterPro"/>
</dbReference>
<evidence type="ECO:0000256" key="6">
    <source>
        <dbReference type="ARBA" id="ARBA00023002"/>
    </source>
</evidence>
<dbReference type="InterPro" id="IPR036396">
    <property type="entry name" value="Cyt_P450_sf"/>
</dbReference>
<evidence type="ECO:0000256" key="4">
    <source>
        <dbReference type="ARBA" id="ARBA00022617"/>
    </source>
</evidence>
<dbReference type="SUPFAM" id="SSF48264">
    <property type="entry name" value="Cytochrome P450"/>
    <property type="match status" value="1"/>
</dbReference>
<dbReference type="InterPro" id="IPR050121">
    <property type="entry name" value="Cytochrome_P450_monoxygenase"/>
</dbReference>
<evidence type="ECO:0000256" key="9">
    <source>
        <dbReference type="PIRSR" id="PIRSR602401-1"/>
    </source>
</evidence>
<dbReference type="STRING" id="708187.A0A1Q8RXD6"/>
<keyword evidence="7 9" id="KW-0408">Iron</keyword>
<accession>A0A1Q8RXD6</accession>
<dbReference type="PRINTS" id="PR00463">
    <property type="entry name" value="EP450I"/>
</dbReference>
<sequence length="512" mass="57696">LFWTFASLSIYYLWFGPLSHVPGPLLAKISPVSEQYEVLWLARATWRRRFNFDVRKLHDYYGPVVQLSPNEVSFASVAAQKTIHGQFGSHKRPTTKAQTLESLMGEIVWPAKNLLTTSDPDEHRQLRTSLQPAFTQKAMLAQEKIHQHHTDLLLSNIKRESLKNGGSVNLTEHVSRTIWDVVGDLSFGYPLSKTQFASFASNTDAVATDNFEILKRMFCSLGPMIEVIQWGFSLPFIGLALQQAICLIPRIFRLPINIVDSPKCKDDHDYFCRDICDIKTGRVDFYTAIRDCAEKGISMSDAEIHSNATLLVMVGYDTTATSLSAIIHNLLRHPSYLSALRDELHANYTSTSEMTATSLARLPLLNGCIQETLRLLPPANGKGTNRMSLGTEIDGIYIPKGVNVSADMYTIQRSPLYWANPDSFCPERWFANGPGTPFENDNRSAHCPFLLGPRLCIGRAVAMQSMRLVLAKLVFSFEMQASDPSFRWEDDVKNSYLWIDYQVMANINELKG</sequence>
<evidence type="ECO:0000313" key="12">
    <source>
        <dbReference type="Proteomes" id="UP000186583"/>
    </source>
</evidence>
<dbReference type="PANTHER" id="PTHR24305:SF162">
    <property type="entry name" value="P450, PUTATIVE (EUROFUNG)-RELATED"/>
    <property type="match status" value="1"/>
</dbReference>
<dbReference type="Gene3D" id="1.10.630.10">
    <property type="entry name" value="Cytochrome P450"/>
    <property type="match status" value="1"/>
</dbReference>
<protein>
    <submittedName>
        <fullName evidence="11">Isotrichodermin C-15 hydroxylase 20</fullName>
    </submittedName>
</protein>
<dbReference type="InterPro" id="IPR002401">
    <property type="entry name" value="Cyt_P450_E_grp-I"/>
</dbReference>
<dbReference type="AlphaFoldDB" id="A0A1Q8RXD6"/>
<dbReference type="Pfam" id="PF00067">
    <property type="entry name" value="p450"/>
    <property type="match status" value="1"/>
</dbReference>
<comment type="similarity">
    <text evidence="3">Belongs to the cytochrome P450 family.</text>
</comment>
<feature type="binding site" description="axial binding residue" evidence="9">
    <location>
        <position position="456"/>
    </location>
    <ligand>
        <name>heme</name>
        <dbReference type="ChEBI" id="CHEBI:30413"/>
    </ligand>
    <ligandPart>
        <name>Fe</name>
        <dbReference type="ChEBI" id="CHEBI:18248"/>
    </ligandPart>
</feature>
<comment type="caution">
    <text evidence="11">The sequence shown here is derived from an EMBL/GenBank/DDBJ whole genome shotgun (WGS) entry which is preliminary data.</text>
</comment>
<dbReference type="OrthoDB" id="1470350at2759"/>
<dbReference type="PRINTS" id="PR00385">
    <property type="entry name" value="P450"/>
</dbReference>
<evidence type="ECO:0000313" key="11">
    <source>
        <dbReference type="EMBL" id="OLN89794.1"/>
    </source>
</evidence>
<evidence type="ECO:0000256" key="1">
    <source>
        <dbReference type="ARBA" id="ARBA00001971"/>
    </source>
</evidence>
<dbReference type="PANTHER" id="PTHR24305">
    <property type="entry name" value="CYTOCHROME P450"/>
    <property type="match status" value="1"/>
</dbReference>
<keyword evidence="12" id="KW-1185">Reference proteome</keyword>
<proteinExistence type="inferred from homology"/>
<organism evidence="11 12">
    <name type="scientific">Colletotrichum chlorophyti</name>
    <dbReference type="NCBI Taxonomy" id="708187"/>
    <lineage>
        <taxon>Eukaryota</taxon>
        <taxon>Fungi</taxon>
        <taxon>Dikarya</taxon>
        <taxon>Ascomycota</taxon>
        <taxon>Pezizomycotina</taxon>
        <taxon>Sordariomycetes</taxon>
        <taxon>Hypocreomycetidae</taxon>
        <taxon>Glomerellales</taxon>
        <taxon>Glomerellaceae</taxon>
        <taxon>Colletotrichum</taxon>
    </lineage>
</organism>
<keyword evidence="10" id="KW-0732">Signal</keyword>
<name>A0A1Q8RXD6_9PEZI</name>
<dbReference type="GO" id="GO:0016705">
    <property type="term" value="F:oxidoreductase activity, acting on paired donors, with incorporation or reduction of molecular oxygen"/>
    <property type="evidence" value="ECO:0007669"/>
    <property type="project" value="InterPro"/>
</dbReference>
<keyword evidence="5 9" id="KW-0479">Metal-binding</keyword>
<evidence type="ECO:0000256" key="5">
    <source>
        <dbReference type="ARBA" id="ARBA00022723"/>
    </source>
</evidence>
<evidence type="ECO:0000256" key="3">
    <source>
        <dbReference type="ARBA" id="ARBA00010617"/>
    </source>
</evidence>
<feature type="chain" id="PRO_5013113375" evidence="10">
    <location>
        <begin position="21"/>
        <end position="512"/>
    </location>
</feature>
<reference evidence="11 12" key="1">
    <citation type="submission" date="2016-11" db="EMBL/GenBank/DDBJ databases">
        <title>Draft Genome Assembly of Colletotrichum chlorophyti a pathogen of herbaceous plants.</title>
        <authorList>
            <person name="Gan P."/>
            <person name="Narusaka M."/>
            <person name="Tsushima A."/>
            <person name="Narusaka Y."/>
            <person name="Takano Y."/>
            <person name="Shirasu K."/>
        </authorList>
    </citation>
    <scope>NUCLEOTIDE SEQUENCE [LARGE SCALE GENOMIC DNA]</scope>
    <source>
        <strain evidence="11 12">NTL11</strain>
    </source>
</reference>
<feature type="non-terminal residue" evidence="11">
    <location>
        <position position="1"/>
    </location>
</feature>
<dbReference type="GO" id="GO:0004497">
    <property type="term" value="F:monooxygenase activity"/>
    <property type="evidence" value="ECO:0007669"/>
    <property type="project" value="UniProtKB-KW"/>
</dbReference>
<dbReference type="GO" id="GO:0005506">
    <property type="term" value="F:iron ion binding"/>
    <property type="evidence" value="ECO:0007669"/>
    <property type="project" value="InterPro"/>
</dbReference>
<keyword evidence="6" id="KW-0560">Oxidoreductase</keyword>
<comment type="pathway">
    <text evidence="2">Secondary metabolite biosynthesis.</text>
</comment>
<evidence type="ECO:0000256" key="2">
    <source>
        <dbReference type="ARBA" id="ARBA00005179"/>
    </source>
</evidence>
<evidence type="ECO:0000256" key="8">
    <source>
        <dbReference type="ARBA" id="ARBA00023033"/>
    </source>
</evidence>
<comment type="cofactor">
    <cofactor evidence="1 9">
        <name>heme</name>
        <dbReference type="ChEBI" id="CHEBI:30413"/>
    </cofactor>
</comment>
<gene>
    <name evidence="11" type="ORF">CCHL11_09489</name>
</gene>
<dbReference type="Proteomes" id="UP000186583">
    <property type="component" value="Unassembled WGS sequence"/>
</dbReference>